<dbReference type="GO" id="GO:0140662">
    <property type="term" value="F:ATP-dependent protein folding chaperone"/>
    <property type="evidence" value="ECO:0007669"/>
    <property type="project" value="InterPro"/>
</dbReference>
<dbReference type="PROSITE" id="PS01036">
    <property type="entry name" value="HSP70_3"/>
    <property type="match status" value="1"/>
</dbReference>
<dbReference type="Gene3D" id="3.30.420.40">
    <property type="match status" value="5"/>
</dbReference>
<evidence type="ECO:0000256" key="1">
    <source>
        <dbReference type="ARBA" id="ARBA00022741"/>
    </source>
</evidence>
<evidence type="ECO:0000313" key="6">
    <source>
        <dbReference type="Proteomes" id="UP001324115"/>
    </source>
</evidence>
<keyword evidence="1 3" id="KW-0547">Nucleotide-binding</keyword>
<dbReference type="SUPFAM" id="SSF100934">
    <property type="entry name" value="Heat shock protein 70kD (HSP70), C-terminal subdomain"/>
    <property type="match status" value="1"/>
</dbReference>
<evidence type="ECO:0000256" key="2">
    <source>
        <dbReference type="ARBA" id="ARBA00022840"/>
    </source>
</evidence>
<dbReference type="AlphaFoldDB" id="A0AAN7JCE8"/>
<evidence type="ECO:0000313" key="5">
    <source>
        <dbReference type="EMBL" id="KAK4606416.1"/>
    </source>
</evidence>
<dbReference type="SUPFAM" id="SSF53067">
    <property type="entry name" value="Actin-like ATPase domain"/>
    <property type="match status" value="2"/>
</dbReference>
<evidence type="ECO:0008006" key="7">
    <source>
        <dbReference type="Google" id="ProtNLM"/>
    </source>
</evidence>
<comment type="similarity">
    <text evidence="3">Belongs to the heat shock protein 70 family.</text>
</comment>
<dbReference type="Gene3D" id="2.60.34.10">
    <property type="entry name" value="Substrate Binding Domain Of DNAk, Chain A, domain 1"/>
    <property type="match status" value="1"/>
</dbReference>
<gene>
    <name evidence="5" type="ORF">RGQ29_000593</name>
</gene>
<dbReference type="InterPro" id="IPR043129">
    <property type="entry name" value="ATPase_NBD"/>
</dbReference>
<keyword evidence="2 3" id="KW-0067">ATP-binding</keyword>
<evidence type="ECO:0000256" key="3">
    <source>
        <dbReference type="RuleBase" id="RU003322"/>
    </source>
</evidence>
<keyword evidence="6" id="KW-1185">Reference proteome</keyword>
<accession>A0AAN7JCE8</accession>
<dbReference type="Gene3D" id="3.90.640.10">
    <property type="entry name" value="Actin, Chain A, domain 4"/>
    <property type="match status" value="1"/>
</dbReference>
<proteinExistence type="inferred from homology"/>
<protein>
    <recommendedName>
        <fullName evidence="7">Heat shock protein 70</fullName>
    </recommendedName>
</protein>
<keyword evidence="4" id="KW-0175">Coiled coil</keyword>
<dbReference type="EMBL" id="JAXUIC010000001">
    <property type="protein sequence ID" value="KAK4606416.1"/>
    <property type="molecule type" value="Genomic_DNA"/>
</dbReference>
<sequence length="528" mass="58815">MAGKEEGPAIGIDLGTCYSCVAVLQHNRVEIIPNELDNGTTASYVAFTETHRLIGQAAKDQVALNPTNTIFDSKRLIGRQFSDNSVQCGMKIWPFKVIPDPNHGRPIIVVRYKYEEKQFLAEEISAMNVIISVPARFNHSQRQATRDAGLIAGLNVKRLINEPTAAAIAYGLDRENRTGEKYVLIFDLGGGTVDVSLLTIEEGIIEVKATAEFKRKHKKDITGGKPLRKLWIACEKAKRILSSNTQTTIEIDSLAKFEELNMDLFWSMDRSNIDDVVLVGGSTRIPKVQKLLQDFFDGKELCKRINPDEAVAYGAAVQAAILMCEGNEEVQDIMCLDVTPLSLGNTTIPTKKEEILSTSFHYQHIVSIKFNLCGIPLAPKGVPQITVCFNICADGILNVSAKDQTTGQKNVITITNNKGRLSKEEIEELVKVVMEYKAEDEEHILKVETKNAPEKYAYIMRNSFRDEKIATKVDEFEDKMEELERICNLVIANICQVTGVKDALTKLKMQLSRPSIGFIGTSLLRQMS</sequence>
<dbReference type="PRINTS" id="PR00301">
    <property type="entry name" value="HEATSHOCK70"/>
</dbReference>
<dbReference type="FunFam" id="3.30.30.30:FF:000001">
    <property type="entry name" value="heat shock 70 kDa protein-like"/>
    <property type="match status" value="1"/>
</dbReference>
<dbReference type="InterPro" id="IPR029047">
    <property type="entry name" value="HSP70_peptide-bd_sf"/>
</dbReference>
<feature type="coiled-coil region" evidence="4">
    <location>
        <begin position="466"/>
        <end position="493"/>
    </location>
</feature>
<dbReference type="InterPro" id="IPR013126">
    <property type="entry name" value="Hsp_70_fam"/>
</dbReference>
<evidence type="ECO:0000256" key="4">
    <source>
        <dbReference type="SAM" id="Coils"/>
    </source>
</evidence>
<dbReference type="InterPro" id="IPR029048">
    <property type="entry name" value="HSP70_C_sf"/>
</dbReference>
<reference evidence="5 6" key="1">
    <citation type="journal article" date="2023" name="G3 (Bethesda)">
        <title>A haplotype-resolved chromosome-scale genome for Quercus rubra L. provides insights into the genetics of adaptive traits for red oak species.</title>
        <authorList>
            <person name="Kapoor B."/>
            <person name="Jenkins J."/>
            <person name="Schmutz J."/>
            <person name="Zhebentyayeva T."/>
            <person name="Kuelheim C."/>
            <person name="Coggeshall M."/>
            <person name="Heim C."/>
            <person name="Lasky J.R."/>
            <person name="Leites L."/>
            <person name="Islam-Faridi N."/>
            <person name="Romero-Severson J."/>
            <person name="DeLeo V.L."/>
            <person name="Lucas S.M."/>
            <person name="Lazic D."/>
            <person name="Gailing O."/>
            <person name="Carlson J."/>
            <person name="Staton M."/>
        </authorList>
    </citation>
    <scope>NUCLEOTIDE SEQUENCE [LARGE SCALE GENOMIC DNA]</scope>
    <source>
        <strain evidence="5">Pseudo-F2</strain>
    </source>
</reference>
<dbReference type="SUPFAM" id="SSF100920">
    <property type="entry name" value="Heat shock protein 70kD (HSP70), peptide-binding domain"/>
    <property type="match status" value="1"/>
</dbReference>
<dbReference type="Proteomes" id="UP001324115">
    <property type="component" value="Unassembled WGS sequence"/>
</dbReference>
<name>A0AAN7JCE8_QUERU</name>
<dbReference type="Pfam" id="PF00012">
    <property type="entry name" value="HSP70"/>
    <property type="match status" value="1"/>
</dbReference>
<dbReference type="PANTHER" id="PTHR19375">
    <property type="entry name" value="HEAT SHOCK PROTEIN 70KDA"/>
    <property type="match status" value="1"/>
</dbReference>
<organism evidence="5 6">
    <name type="scientific">Quercus rubra</name>
    <name type="common">Northern red oak</name>
    <name type="synonym">Quercus borealis</name>
    <dbReference type="NCBI Taxonomy" id="3512"/>
    <lineage>
        <taxon>Eukaryota</taxon>
        <taxon>Viridiplantae</taxon>
        <taxon>Streptophyta</taxon>
        <taxon>Embryophyta</taxon>
        <taxon>Tracheophyta</taxon>
        <taxon>Spermatophyta</taxon>
        <taxon>Magnoliopsida</taxon>
        <taxon>eudicotyledons</taxon>
        <taxon>Gunneridae</taxon>
        <taxon>Pentapetalae</taxon>
        <taxon>rosids</taxon>
        <taxon>fabids</taxon>
        <taxon>Fagales</taxon>
        <taxon>Fagaceae</taxon>
        <taxon>Quercus</taxon>
    </lineage>
</organism>
<comment type="caution">
    <text evidence="5">The sequence shown here is derived from an EMBL/GenBank/DDBJ whole genome shotgun (WGS) entry which is preliminary data.</text>
</comment>
<dbReference type="PROSITE" id="PS00329">
    <property type="entry name" value="HSP70_2"/>
    <property type="match status" value="1"/>
</dbReference>
<dbReference type="InterPro" id="IPR018181">
    <property type="entry name" value="Heat_shock_70_CS"/>
</dbReference>
<dbReference type="GO" id="GO:0005524">
    <property type="term" value="F:ATP binding"/>
    <property type="evidence" value="ECO:0007669"/>
    <property type="project" value="UniProtKB-KW"/>
</dbReference>